<sequence>MQTWQEAHQRGVSFYVTPQGALRMKNAGLTASELAALRSHRAAIVAGWLWTVPEPPDLLDWDTAIAEAMMAQAVSWVAGPAFPPEADWTDVDRAEEALDQAWSQRSLPQWVRAVRAWVVAVSQLWPTPGADETAPDDTARAAV</sequence>
<gene>
    <name evidence="1" type="ORF">C7B43_14625</name>
</gene>
<dbReference type="AlphaFoldDB" id="A0A2T2WVD9"/>
<accession>A0A2T2WVD9</accession>
<evidence type="ECO:0000313" key="2">
    <source>
        <dbReference type="Proteomes" id="UP000242699"/>
    </source>
</evidence>
<protein>
    <submittedName>
        <fullName evidence="1">Uncharacterized protein</fullName>
    </submittedName>
</protein>
<name>A0A2T2WVD9_9FIRM</name>
<organism evidence="1 2">
    <name type="scientific">Sulfobacillus benefaciens</name>
    <dbReference type="NCBI Taxonomy" id="453960"/>
    <lineage>
        <taxon>Bacteria</taxon>
        <taxon>Bacillati</taxon>
        <taxon>Bacillota</taxon>
        <taxon>Clostridia</taxon>
        <taxon>Eubacteriales</taxon>
        <taxon>Clostridiales Family XVII. Incertae Sedis</taxon>
        <taxon>Sulfobacillus</taxon>
    </lineage>
</organism>
<dbReference type="EMBL" id="PXYT01000040">
    <property type="protein sequence ID" value="PSR26193.1"/>
    <property type="molecule type" value="Genomic_DNA"/>
</dbReference>
<dbReference type="Proteomes" id="UP000242699">
    <property type="component" value="Unassembled WGS sequence"/>
</dbReference>
<reference evidence="1 2" key="1">
    <citation type="journal article" date="2014" name="BMC Genomics">
        <title>Comparison of environmental and isolate Sulfobacillus genomes reveals diverse carbon, sulfur, nitrogen, and hydrogen metabolisms.</title>
        <authorList>
            <person name="Justice N.B."/>
            <person name="Norman A."/>
            <person name="Brown C.T."/>
            <person name="Singh A."/>
            <person name="Thomas B.C."/>
            <person name="Banfield J.F."/>
        </authorList>
    </citation>
    <scope>NUCLEOTIDE SEQUENCE [LARGE SCALE GENOMIC DNA]</scope>
    <source>
        <strain evidence="1">AMDSBA1</strain>
    </source>
</reference>
<evidence type="ECO:0000313" key="1">
    <source>
        <dbReference type="EMBL" id="PSR26193.1"/>
    </source>
</evidence>
<proteinExistence type="predicted"/>
<comment type="caution">
    <text evidence="1">The sequence shown here is derived from an EMBL/GenBank/DDBJ whole genome shotgun (WGS) entry which is preliminary data.</text>
</comment>